<keyword evidence="4" id="KW-1185">Reference proteome</keyword>
<organism evidence="3 4">
    <name type="scientific">Lentinula boryana</name>
    <dbReference type="NCBI Taxonomy" id="40481"/>
    <lineage>
        <taxon>Eukaryota</taxon>
        <taxon>Fungi</taxon>
        <taxon>Dikarya</taxon>
        <taxon>Basidiomycota</taxon>
        <taxon>Agaricomycotina</taxon>
        <taxon>Agaricomycetes</taxon>
        <taxon>Agaricomycetidae</taxon>
        <taxon>Agaricales</taxon>
        <taxon>Marasmiineae</taxon>
        <taxon>Omphalotaceae</taxon>
        <taxon>Lentinula</taxon>
    </lineage>
</organism>
<name>A0ABQ8Q512_9AGAR</name>
<feature type="transmembrane region" description="Helical" evidence="2">
    <location>
        <begin position="65"/>
        <end position="86"/>
    </location>
</feature>
<keyword evidence="2" id="KW-1133">Transmembrane helix</keyword>
<dbReference type="EMBL" id="MU790802">
    <property type="protein sequence ID" value="KAJ3992986.1"/>
    <property type="molecule type" value="Genomic_DNA"/>
</dbReference>
<evidence type="ECO:0000256" key="2">
    <source>
        <dbReference type="SAM" id="Phobius"/>
    </source>
</evidence>
<gene>
    <name evidence="3" type="ORF">F5050DRAFT_1714845</name>
</gene>
<dbReference type="Proteomes" id="UP001163828">
    <property type="component" value="Unassembled WGS sequence"/>
</dbReference>
<keyword evidence="2" id="KW-0472">Membrane</keyword>
<feature type="region of interest" description="Disordered" evidence="1">
    <location>
        <begin position="151"/>
        <end position="218"/>
    </location>
</feature>
<evidence type="ECO:0000256" key="1">
    <source>
        <dbReference type="SAM" id="MobiDB-lite"/>
    </source>
</evidence>
<comment type="caution">
    <text evidence="3">The sequence shown here is derived from an EMBL/GenBank/DDBJ whole genome shotgun (WGS) entry which is preliminary data.</text>
</comment>
<protein>
    <submittedName>
        <fullName evidence="3">Uncharacterized protein</fullName>
    </submittedName>
</protein>
<proteinExistence type="predicted"/>
<reference evidence="3" key="1">
    <citation type="submission" date="2022-08" db="EMBL/GenBank/DDBJ databases">
        <authorList>
            <consortium name="DOE Joint Genome Institute"/>
            <person name="Min B."/>
            <person name="Riley R."/>
            <person name="Sierra-Patev S."/>
            <person name="Naranjo-Ortiz M."/>
            <person name="Looney B."/>
            <person name="Konkel Z."/>
            <person name="Slot J.C."/>
            <person name="Sakamoto Y."/>
            <person name="Steenwyk J.L."/>
            <person name="Rokas A."/>
            <person name="Carro J."/>
            <person name="Camarero S."/>
            <person name="Ferreira P."/>
            <person name="Molpeceres G."/>
            <person name="Ruiz-Duenas F.J."/>
            <person name="Serrano A."/>
            <person name="Henrissat B."/>
            <person name="Drula E."/>
            <person name="Hughes K.W."/>
            <person name="Mata J.L."/>
            <person name="Ishikawa N.K."/>
            <person name="Vargas-Isla R."/>
            <person name="Ushijima S."/>
            <person name="Smith C.A."/>
            <person name="Ahrendt S."/>
            <person name="Andreopoulos W."/>
            <person name="He G."/>
            <person name="Labutti K."/>
            <person name="Lipzen A."/>
            <person name="Ng V."/>
            <person name="Sandor L."/>
            <person name="Barry K."/>
            <person name="Martinez A.T."/>
            <person name="Xiao Y."/>
            <person name="Gibbons J.G."/>
            <person name="Terashima K."/>
            <person name="Hibbett D.S."/>
            <person name="Grigoriev I.V."/>
        </authorList>
    </citation>
    <scope>NUCLEOTIDE SEQUENCE</scope>
    <source>
        <strain evidence="3">TFB10827</strain>
    </source>
</reference>
<feature type="compositionally biased region" description="Polar residues" evidence="1">
    <location>
        <begin position="181"/>
        <end position="195"/>
    </location>
</feature>
<evidence type="ECO:0000313" key="4">
    <source>
        <dbReference type="Proteomes" id="UP001163828"/>
    </source>
</evidence>
<sequence>MPSTDTNSLFSKDSDIRKFDTERLLCAIWISINHEDHLQAVQTWFNHHGECVKRAAAVLDQDQTVAVAVALANMSFVLAGHIFVWYTCRHLQTKSKLLSQAPKIKLSLLLHFQTKSIIWTVLFPPPKLALNPSPPCILPLHKYPLPPPHAMYLSKESPDQGRGDEDDDMDAGFDYRGVSGSGSPASTGRSRSVASIASADDGQGSELYDYGGGRIRTS</sequence>
<evidence type="ECO:0000313" key="3">
    <source>
        <dbReference type="EMBL" id="KAJ3992986.1"/>
    </source>
</evidence>
<accession>A0ABQ8Q512</accession>
<keyword evidence="2" id="KW-0812">Transmembrane</keyword>